<proteinExistence type="predicted"/>
<dbReference type="GO" id="GO:0022857">
    <property type="term" value="F:transmembrane transporter activity"/>
    <property type="evidence" value="ECO:0007669"/>
    <property type="project" value="InterPro"/>
</dbReference>
<name>A0A7L9WP61_9RHOB</name>
<dbReference type="Proteomes" id="UP000594118">
    <property type="component" value="Chromosome"/>
</dbReference>
<reference evidence="2 3" key="1">
    <citation type="submission" date="2019-10" db="EMBL/GenBank/DDBJ databases">
        <title>Pseudopuniceibacterium sp. HQ09 islated from Antarctica.</title>
        <authorList>
            <person name="Liao L."/>
            <person name="Su S."/>
            <person name="Chen B."/>
            <person name="Yu Y."/>
        </authorList>
    </citation>
    <scope>NUCLEOTIDE SEQUENCE [LARGE SCALE GENOMIC DNA]</scope>
    <source>
        <strain evidence="2 3">HQ09</strain>
    </source>
</reference>
<feature type="transmembrane region" description="Helical" evidence="1">
    <location>
        <begin position="188"/>
        <end position="211"/>
    </location>
</feature>
<sequence>MQHWIWRAVQLFIAAAGALAVAWVFELHNPYWAVMPIWVVSQAFREDLVIRAILRIIGTLIGAAIGLAALYYLPNPVLLTLAVGLSVGLGTLAAFWIGTVYSYGAMMAAITVAVVVLPAMANHAAPLNLAVDRVWCTLIGVIAVTAATFPFTPLRGGDRLPIRANHGGVRGLKNGCVAMACTILGMSIALLVGDFWAVGFALALSIFSALMGGMPDASPALRYILPGSAIGIAAAIVYRLIGATLELNSLGLYLLVAVFLAAGAILRANPRTTNFGLDSNMIFLLTAEVGTVGHGAFNEMSGGAAMLVAALIVSALHRRLLPAHLAEKARRRPA</sequence>
<dbReference type="RefSeq" id="WP_193079425.1">
    <property type="nucleotide sequence ID" value="NZ_CP045201.1"/>
</dbReference>
<feature type="transmembrane region" description="Helical" evidence="1">
    <location>
        <begin position="223"/>
        <end position="241"/>
    </location>
</feature>
<evidence type="ECO:0000313" key="3">
    <source>
        <dbReference type="Proteomes" id="UP000594118"/>
    </source>
</evidence>
<keyword evidence="1" id="KW-1133">Transmembrane helix</keyword>
<organism evidence="2 3">
    <name type="scientific">Pseudooceanicola spongiae</name>
    <dbReference type="NCBI Taxonomy" id="2613965"/>
    <lineage>
        <taxon>Bacteria</taxon>
        <taxon>Pseudomonadati</taxon>
        <taxon>Pseudomonadota</taxon>
        <taxon>Alphaproteobacteria</taxon>
        <taxon>Rhodobacterales</taxon>
        <taxon>Paracoccaceae</taxon>
        <taxon>Pseudooceanicola</taxon>
    </lineage>
</organism>
<evidence type="ECO:0000256" key="1">
    <source>
        <dbReference type="SAM" id="Phobius"/>
    </source>
</evidence>
<dbReference type="EMBL" id="CP045201">
    <property type="protein sequence ID" value="QOL81507.1"/>
    <property type="molecule type" value="Genomic_DNA"/>
</dbReference>
<keyword evidence="3" id="KW-1185">Reference proteome</keyword>
<feature type="transmembrane region" description="Helical" evidence="1">
    <location>
        <begin position="103"/>
        <end position="121"/>
    </location>
</feature>
<accession>A0A7L9WP61</accession>
<dbReference type="InterPro" id="IPR006726">
    <property type="entry name" value="PHBA_efflux_AaeB/fusaric-R"/>
</dbReference>
<keyword evidence="1" id="KW-0472">Membrane</keyword>
<feature type="transmembrane region" description="Helical" evidence="1">
    <location>
        <begin position="247"/>
        <end position="268"/>
    </location>
</feature>
<feature type="transmembrane region" description="Helical" evidence="1">
    <location>
        <begin position="48"/>
        <end position="70"/>
    </location>
</feature>
<dbReference type="Pfam" id="PF04632">
    <property type="entry name" value="FUSC"/>
    <property type="match status" value="2"/>
</dbReference>
<feature type="transmembrane region" description="Helical" evidence="1">
    <location>
        <begin position="77"/>
        <end position="97"/>
    </location>
</feature>
<dbReference type="KEGG" id="pshq:F3W81_12125"/>
<keyword evidence="1" id="KW-0812">Transmembrane</keyword>
<protein>
    <recommendedName>
        <fullName evidence="4">FUSC family protein</fullName>
    </recommendedName>
</protein>
<dbReference type="AlphaFoldDB" id="A0A7L9WP61"/>
<gene>
    <name evidence="2" type="ORF">F3W81_12125</name>
</gene>
<evidence type="ECO:0000313" key="2">
    <source>
        <dbReference type="EMBL" id="QOL81507.1"/>
    </source>
</evidence>
<dbReference type="GO" id="GO:0005886">
    <property type="term" value="C:plasma membrane"/>
    <property type="evidence" value="ECO:0007669"/>
    <property type="project" value="InterPro"/>
</dbReference>
<feature type="transmembrane region" description="Helical" evidence="1">
    <location>
        <begin position="303"/>
        <end position="321"/>
    </location>
</feature>
<feature type="transmembrane region" description="Helical" evidence="1">
    <location>
        <begin position="133"/>
        <end position="151"/>
    </location>
</feature>
<evidence type="ECO:0008006" key="4">
    <source>
        <dbReference type="Google" id="ProtNLM"/>
    </source>
</evidence>